<dbReference type="OrthoDB" id="3216820at2"/>
<dbReference type="InterPro" id="IPR029063">
    <property type="entry name" value="SAM-dependent_MTases_sf"/>
</dbReference>
<accession>A0A372JHC3</accession>
<dbReference type="EMBL" id="QURH01000706">
    <property type="protein sequence ID" value="RFU38768.1"/>
    <property type="molecule type" value="Genomic_DNA"/>
</dbReference>
<dbReference type="SUPFAM" id="SSF53335">
    <property type="entry name" value="S-adenosyl-L-methionine-dependent methyltransferases"/>
    <property type="match status" value="1"/>
</dbReference>
<dbReference type="AlphaFoldDB" id="A0A372JHC3"/>
<dbReference type="InterPro" id="IPR006764">
    <property type="entry name" value="SAM_dep_MeTrfase_SAV2177_type"/>
</dbReference>
<protein>
    <recommendedName>
        <fullName evidence="3">SAM-dependent methyltransferase</fullName>
    </recommendedName>
</protein>
<dbReference type="Gene3D" id="3.40.50.150">
    <property type="entry name" value="Vaccinia Virus protein VP39"/>
    <property type="match status" value="1"/>
</dbReference>
<evidence type="ECO:0000313" key="2">
    <source>
        <dbReference type="Proteomes" id="UP000261811"/>
    </source>
</evidence>
<proteinExistence type="predicted"/>
<reference evidence="1 2" key="1">
    <citation type="submission" date="2018-08" db="EMBL/GenBank/DDBJ databases">
        <title>Actinomadura jelena sp. nov., a novel Actinomycete isolated from soil in Chad.</title>
        <authorList>
            <person name="Shi L."/>
        </authorList>
    </citation>
    <scope>NUCLEOTIDE SEQUENCE [LARGE SCALE GENOMIC DNA]</scope>
    <source>
        <strain evidence="1 2">NEAU-G17</strain>
    </source>
</reference>
<evidence type="ECO:0008006" key="3">
    <source>
        <dbReference type="Google" id="ProtNLM"/>
    </source>
</evidence>
<organism evidence="1 2">
    <name type="scientific">Actinomadura logoneensis</name>
    <dbReference type="NCBI Taxonomy" id="2293572"/>
    <lineage>
        <taxon>Bacteria</taxon>
        <taxon>Bacillati</taxon>
        <taxon>Actinomycetota</taxon>
        <taxon>Actinomycetes</taxon>
        <taxon>Streptosporangiales</taxon>
        <taxon>Thermomonosporaceae</taxon>
        <taxon>Actinomadura</taxon>
    </lineage>
</organism>
<keyword evidence="2" id="KW-1185">Reference proteome</keyword>
<gene>
    <name evidence="1" type="ORF">DZF91_25955</name>
</gene>
<dbReference type="Proteomes" id="UP000261811">
    <property type="component" value="Unassembled WGS sequence"/>
</dbReference>
<comment type="caution">
    <text evidence="1">The sequence shown here is derived from an EMBL/GenBank/DDBJ whole genome shotgun (WGS) entry which is preliminary data.</text>
</comment>
<dbReference type="PIRSF" id="PIRSF017393">
    <property type="entry name" value="MTase_SAV2177"/>
    <property type="match status" value="1"/>
</dbReference>
<dbReference type="RefSeq" id="WP_117359818.1">
    <property type="nucleotide sequence ID" value="NZ_QURH01000706.1"/>
</dbReference>
<evidence type="ECO:0000313" key="1">
    <source>
        <dbReference type="EMBL" id="RFU38768.1"/>
    </source>
</evidence>
<sequence>MSSSDAIADIHNTPSSARLYGMSLGGKDWYEVDRRFALESLPHFPGIVDIARDNRLFLYRLVRYLAAEAGIRQFLDMGCGLPTNSNVHQVAAEFGPGSRVAYVDNDPTVLSYGRALMAENDTTVFVPADFRDQDRILDDPGVRRLIDFSEPVAVLWLSVGHHLLDDMDPRGLLHRIMDDVAAPGSYLAFTQIVTDDAAIAAAMDEQANSSGMPWRTRSPGEVDALLAGLTPVEPGLVNIKQWRPDPAQPPLPPVPADLEQFLGASAHFPGYEYGGLLRKDA</sequence>
<name>A0A372JHC3_9ACTN</name>
<dbReference type="Pfam" id="PF04672">
    <property type="entry name" value="Methyltransf_19"/>
    <property type="match status" value="1"/>
</dbReference>